<dbReference type="PRINTS" id="PR00032">
    <property type="entry name" value="HTHARAC"/>
</dbReference>
<comment type="caution">
    <text evidence="5">The sequence shown here is derived from an EMBL/GenBank/DDBJ whole genome shotgun (WGS) entry which is preliminary data.</text>
</comment>
<evidence type="ECO:0000259" key="4">
    <source>
        <dbReference type="PROSITE" id="PS01124"/>
    </source>
</evidence>
<protein>
    <submittedName>
        <fullName evidence="5">AraC family transcriptional regulator</fullName>
    </submittedName>
</protein>
<name>A0ABS4AQA1_9PROT</name>
<dbReference type="InterPro" id="IPR018060">
    <property type="entry name" value="HTH_AraC"/>
</dbReference>
<evidence type="ECO:0000256" key="1">
    <source>
        <dbReference type="ARBA" id="ARBA00023015"/>
    </source>
</evidence>
<keyword evidence="3" id="KW-0804">Transcription</keyword>
<dbReference type="PANTHER" id="PTHR40055">
    <property type="entry name" value="TRANSCRIPTIONAL REGULATOR YGIV-RELATED"/>
    <property type="match status" value="1"/>
</dbReference>
<keyword evidence="6" id="KW-1185">Reference proteome</keyword>
<accession>A0ABS4AQA1</accession>
<dbReference type="RefSeq" id="WP_209350107.1">
    <property type="nucleotide sequence ID" value="NZ_JAGIYZ010000001.1"/>
</dbReference>
<dbReference type="InterPro" id="IPR020449">
    <property type="entry name" value="Tscrpt_reg_AraC-type_HTH"/>
</dbReference>
<evidence type="ECO:0000313" key="6">
    <source>
        <dbReference type="Proteomes" id="UP000680815"/>
    </source>
</evidence>
<dbReference type="InterPro" id="IPR010499">
    <property type="entry name" value="AraC_E-bd"/>
</dbReference>
<evidence type="ECO:0000256" key="3">
    <source>
        <dbReference type="ARBA" id="ARBA00023163"/>
    </source>
</evidence>
<dbReference type="PROSITE" id="PS01124">
    <property type="entry name" value="HTH_ARAC_FAMILY_2"/>
    <property type="match status" value="1"/>
</dbReference>
<dbReference type="InterPro" id="IPR018062">
    <property type="entry name" value="HTH_AraC-typ_CS"/>
</dbReference>
<sequence length="287" mass="30645">MAARARTGRDYATRIARAMALIAARPADPPTLEELADAAAFSPFHFHRVYREIAGETPAETAARARLTGAAVALLKGASKVAEVARQAGYGSQAAFTRAFRAVYGIPPAAYRARGGLGFPVRPSSGDEESIMFEVEIRPFPALRLAALRHAGPYEGIGAAFDRLMAWGGGRGLVGPGTRCVALYLDDPRSVPDAALRSDAGFTVPDQVAGEGEVRIVATPAFARVAALRFKGPYAELERAYSWLYGSWLPGSGEEPADAPVMEEYLNDCRSLPPAEWLTDILLPLKG</sequence>
<feature type="domain" description="HTH araC/xylS-type" evidence="4">
    <location>
        <begin position="16"/>
        <end position="114"/>
    </location>
</feature>
<proteinExistence type="predicted"/>
<dbReference type="EMBL" id="JAGIYZ010000001">
    <property type="protein sequence ID" value="MBP0462747.1"/>
    <property type="molecule type" value="Genomic_DNA"/>
</dbReference>
<keyword evidence="1" id="KW-0805">Transcription regulation</keyword>
<organism evidence="5 6">
    <name type="scientific">Roseomonas nitratireducens</name>
    <dbReference type="NCBI Taxonomy" id="2820810"/>
    <lineage>
        <taxon>Bacteria</taxon>
        <taxon>Pseudomonadati</taxon>
        <taxon>Pseudomonadota</taxon>
        <taxon>Alphaproteobacteria</taxon>
        <taxon>Acetobacterales</taxon>
        <taxon>Roseomonadaceae</taxon>
        <taxon>Roseomonas</taxon>
    </lineage>
</organism>
<dbReference type="InterPro" id="IPR009057">
    <property type="entry name" value="Homeodomain-like_sf"/>
</dbReference>
<dbReference type="Pfam" id="PF12833">
    <property type="entry name" value="HTH_18"/>
    <property type="match status" value="1"/>
</dbReference>
<dbReference type="Proteomes" id="UP000680815">
    <property type="component" value="Unassembled WGS sequence"/>
</dbReference>
<dbReference type="InterPro" id="IPR029442">
    <property type="entry name" value="GyrI-like"/>
</dbReference>
<gene>
    <name evidence="5" type="ORF">J5Y09_02380</name>
</gene>
<dbReference type="SUPFAM" id="SSF55136">
    <property type="entry name" value="Probable bacterial effector-binding domain"/>
    <property type="match status" value="1"/>
</dbReference>
<evidence type="ECO:0000256" key="2">
    <source>
        <dbReference type="ARBA" id="ARBA00023125"/>
    </source>
</evidence>
<dbReference type="InterPro" id="IPR050908">
    <property type="entry name" value="SmbC-like"/>
</dbReference>
<dbReference type="Gene3D" id="1.10.10.60">
    <property type="entry name" value="Homeodomain-like"/>
    <property type="match status" value="2"/>
</dbReference>
<dbReference type="PANTHER" id="PTHR40055:SF1">
    <property type="entry name" value="TRANSCRIPTIONAL REGULATOR YGIV-RELATED"/>
    <property type="match status" value="1"/>
</dbReference>
<dbReference type="PROSITE" id="PS00041">
    <property type="entry name" value="HTH_ARAC_FAMILY_1"/>
    <property type="match status" value="1"/>
</dbReference>
<dbReference type="Pfam" id="PF06445">
    <property type="entry name" value="GyrI-like"/>
    <property type="match status" value="1"/>
</dbReference>
<dbReference type="SMART" id="SM00342">
    <property type="entry name" value="HTH_ARAC"/>
    <property type="match status" value="1"/>
</dbReference>
<reference evidence="5 6" key="1">
    <citation type="submission" date="2021-03" db="EMBL/GenBank/DDBJ databases">
        <authorList>
            <person name="So Y."/>
        </authorList>
    </citation>
    <scope>NUCLEOTIDE SEQUENCE [LARGE SCALE GENOMIC DNA]</scope>
    <source>
        <strain evidence="5 6">PWR1</strain>
    </source>
</reference>
<dbReference type="Gene3D" id="3.20.80.10">
    <property type="entry name" value="Regulatory factor, effector binding domain"/>
    <property type="match status" value="1"/>
</dbReference>
<dbReference type="InterPro" id="IPR011256">
    <property type="entry name" value="Reg_factor_effector_dom_sf"/>
</dbReference>
<evidence type="ECO:0000313" key="5">
    <source>
        <dbReference type="EMBL" id="MBP0462747.1"/>
    </source>
</evidence>
<dbReference type="SMART" id="SM00871">
    <property type="entry name" value="AraC_E_bind"/>
    <property type="match status" value="1"/>
</dbReference>
<dbReference type="SUPFAM" id="SSF46689">
    <property type="entry name" value="Homeodomain-like"/>
    <property type="match status" value="2"/>
</dbReference>
<keyword evidence="2" id="KW-0238">DNA-binding</keyword>